<dbReference type="InterPro" id="IPR039013">
    <property type="entry name" value="YgiF"/>
</dbReference>
<dbReference type="GO" id="GO:0050355">
    <property type="term" value="F:inorganic triphosphate phosphatase activity"/>
    <property type="evidence" value="ECO:0007669"/>
    <property type="project" value="InterPro"/>
</dbReference>
<accession>A0A501X013</accession>
<dbReference type="SUPFAM" id="SSF55154">
    <property type="entry name" value="CYTH-like phosphatases"/>
    <property type="match status" value="1"/>
</dbReference>
<proteinExistence type="predicted"/>
<feature type="domain" description="CYTH" evidence="1">
    <location>
        <begin position="2"/>
        <end position="208"/>
    </location>
</feature>
<dbReference type="RefSeq" id="WP_140588530.1">
    <property type="nucleotide sequence ID" value="NZ_VFRR01000014.1"/>
</dbReference>
<sequence length="314" mass="35561">MAMELELKLMVQPNYLKSVCDFINQQLAGNTLQGARRPTLTLMNGYYDTADAKLLNAGIALRIRAVNQQYIQTVKTRGSSRIGMHERGEWEWQLPSDSLDLNLVAQLPLPDELKDMSWSRELIEVFRTDFERQVWDVSFGNSAIEMVCDQGEVSSPYGQDGISELELELKQGSAEDLYGLAAFLAEHLPVQVSVVSKAQKGARLRHRKIELPAKPAAHSDLLSFAAYWYEAWLVYWEAMYYLKDEAFLHPVRHALTQLAQCLPEALRAQLHDLDKSYGEILPSTPSRLLEELAALTNTGKMMVTTGRWLNQQTS</sequence>
<dbReference type="EMBL" id="VFRR01000014">
    <property type="protein sequence ID" value="TPE51836.1"/>
    <property type="molecule type" value="Genomic_DNA"/>
</dbReference>
<dbReference type="PROSITE" id="PS51707">
    <property type="entry name" value="CYTH"/>
    <property type="match status" value="1"/>
</dbReference>
<dbReference type="CDD" id="cd07756">
    <property type="entry name" value="CYTH-like_Pase_CHAD"/>
    <property type="match status" value="1"/>
</dbReference>
<protein>
    <submittedName>
        <fullName evidence="2">CYTH domain-containing protein</fullName>
    </submittedName>
</protein>
<dbReference type="Pfam" id="PF01928">
    <property type="entry name" value="CYTH"/>
    <property type="match status" value="1"/>
</dbReference>
<evidence type="ECO:0000313" key="2">
    <source>
        <dbReference type="EMBL" id="TPE51836.1"/>
    </source>
</evidence>
<dbReference type="Gene3D" id="2.40.320.10">
    <property type="entry name" value="Hypothetical Protein Pfu-838710-001"/>
    <property type="match status" value="1"/>
</dbReference>
<keyword evidence="3" id="KW-1185">Reference proteome</keyword>
<gene>
    <name evidence="2" type="ORF">FJM67_08855</name>
</gene>
<dbReference type="PANTHER" id="PTHR39569">
    <property type="entry name" value="INORGANIC TRIPHOSPHATASE"/>
    <property type="match status" value="1"/>
</dbReference>
<name>A0A501X013_9GAMM</name>
<dbReference type="InterPro" id="IPR023577">
    <property type="entry name" value="CYTH_domain"/>
</dbReference>
<evidence type="ECO:0000259" key="1">
    <source>
        <dbReference type="PROSITE" id="PS51707"/>
    </source>
</evidence>
<dbReference type="SMART" id="SM01118">
    <property type="entry name" value="CYTH"/>
    <property type="match status" value="1"/>
</dbReference>
<dbReference type="GO" id="GO:0046872">
    <property type="term" value="F:metal ion binding"/>
    <property type="evidence" value="ECO:0007669"/>
    <property type="project" value="TreeGrafter"/>
</dbReference>
<reference evidence="2 3" key="1">
    <citation type="submission" date="2019-06" db="EMBL/GenBank/DDBJ databases">
        <title>A novel bacterium of genus Marinomonas, isolated from coastal sand.</title>
        <authorList>
            <person name="Huang H."/>
            <person name="Mo K."/>
            <person name="Hu Y."/>
        </authorList>
    </citation>
    <scope>NUCLEOTIDE SEQUENCE [LARGE SCALE GENOMIC DNA]</scope>
    <source>
        <strain evidence="2 3">HB171799</strain>
    </source>
</reference>
<dbReference type="PANTHER" id="PTHR39569:SF1">
    <property type="entry name" value="INORGANIC TRIPHOSPHATASE"/>
    <property type="match status" value="1"/>
</dbReference>
<dbReference type="Proteomes" id="UP000315901">
    <property type="component" value="Unassembled WGS sequence"/>
</dbReference>
<dbReference type="OrthoDB" id="3034217at2"/>
<evidence type="ECO:0000313" key="3">
    <source>
        <dbReference type="Proteomes" id="UP000315901"/>
    </source>
</evidence>
<dbReference type="AlphaFoldDB" id="A0A501X013"/>
<organism evidence="2 3">
    <name type="scientific">Maribrevibacterium harenarium</name>
    <dbReference type="NCBI Taxonomy" id="2589817"/>
    <lineage>
        <taxon>Bacteria</taxon>
        <taxon>Pseudomonadati</taxon>
        <taxon>Pseudomonadota</taxon>
        <taxon>Gammaproteobacteria</taxon>
        <taxon>Oceanospirillales</taxon>
        <taxon>Oceanospirillaceae</taxon>
        <taxon>Maribrevibacterium</taxon>
    </lineage>
</organism>
<comment type="caution">
    <text evidence="2">The sequence shown here is derived from an EMBL/GenBank/DDBJ whole genome shotgun (WGS) entry which is preliminary data.</text>
</comment>
<dbReference type="InterPro" id="IPR033469">
    <property type="entry name" value="CYTH-like_dom_sf"/>
</dbReference>